<evidence type="ECO:0000256" key="4">
    <source>
        <dbReference type="ARBA" id="ARBA00023163"/>
    </source>
</evidence>
<dbReference type="PANTHER" id="PTHR11945">
    <property type="entry name" value="MADS BOX PROTEIN"/>
    <property type="match status" value="1"/>
</dbReference>
<feature type="region of interest" description="Disordered" evidence="6">
    <location>
        <begin position="117"/>
        <end position="150"/>
    </location>
</feature>
<evidence type="ECO:0000256" key="1">
    <source>
        <dbReference type="ARBA" id="ARBA00004123"/>
    </source>
</evidence>
<comment type="subcellular location">
    <subcellularLocation>
        <location evidence="1">Nucleus</location>
    </subcellularLocation>
</comment>
<evidence type="ECO:0000313" key="9">
    <source>
        <dbReference type="Proteomes" id="UP001497525"/>
    </source>
</evidence>
<dbReference type="Proteomes" id="UP001497525">
    <property type="component" value="Unassembled WGS sequence"/>
</dbReference>
<feature type="domain" description="MADS-box" evidence="7">
    <location>
        <begin position="1"/>
        <end position="51"/>
    </location>
</feature>
<name>A0AAV2TZE7_CALDB</name>
<dbReference type="SMART" id="SM00432">
    <property type="entry name" value="MADS"/>
    <property type="match status" value="1"/>
</dbReference>
<dbReference type="PANTHER" id="PTHR11945:SF629">
    <property type="entry name" value="OS02G0164450 PROTEIN"/>
    <property type="match status" value="1"/>
</dbReference>
<dbReference type="GO" id="GO:0046983">
    <property type="term" value="F:protein dimerization activity"/>
    <property type="evidence" value="ECO:0007669"/>
    <property type="project" value="InterPro"/>
</dbReference>
<evidence type="ECO:0000259" key="7">
    <source>
        <dbReference type="PROSITE" id="PS50066"/>
    </source>
</evidence>
<dbReference type="CDD" id="cd00120">
    <property type="entry name" value="MADS"/>
    <property type="match status" value="1"/>
</dbReference>
<comment type="caution">
    <text evidence="8">The sequence shown here is derived from an EMBL/GenBank/DDBJ whole genome shotgun (WGS) entry which is preliminary data.</text>
</comment>
<dbReference type="Pfam" id="PF00319">
    <property type="entry name" value="SRF-TF"/>
    <property type="match status" value="1"/>
</dbReference>
<sequence length="358" mass="40293">MGRKKIEVRKIEDRHKCLATFRKRRDGLFKKAMEIHLLTGAEVSLNVVYNNVRYCLHRESDPRISCSSPVVLDYNTSGTFKHRSTGSSRRKDTEASTLSPLDSNKLDLAILRTFRDCSPSSSTGRQQNAEESCSDLDRGDQSTQFSVRPHSSHKSICRMNASEKLNERIAYVRYIVVDELFKRTLMRFQSSLRSKQRPQAQLSLVNTPSTEKICYPVAVNNAPVETYSRIAYLEPVYVSPAQDANISPLPLHQESPNRTPQLDLIRTTSMTYNDPGWFEMPPSTVSDWNSGIGSDTECGTSKPGLDRLQSVESARSPFSEIFEVLGNNPTEVVDLNQCTVVPFPGPAENEFQTELSMT</sequence>
<dbReference type="GO" id="GO:0000981">
    <property type="term" value="F:DNA-binding transcription factor activity, RNA polymerase II-specific"/>
    <property type="evidence" value="ECO:0007669"/>
    <property type="project" value="TreeGrafter"/>
</dbReference>
<dbReference type="InterPro" id="IPR002100">
    <property type="entry name" value="TF_MADSbox"/>
</dbReference>
<dbReference type="EMBL" id="CAXLJL010000989">
    <property type="protein sequence ID" value="CAL5142257.1"/>
    <property type="molecule type" value="Genomic_DNA"/>
</dbReference>
<dbReference type="Gene3D" id="3.40.1810.10">
    <property type="entry name" value="Transcription factor, MADS-box"/>
    <property type="match status" value="1"/>
</dbReference>
<evidence type="ECO:0000256" key="2">
    <source>
        <dbReference type="ARBA" id="ARBA00023015"/>
    </source>
</evidence>
<feature type="compositionally biased region" description="Polar residues" evidence="6">
    <location>
        <begin position="118"/>
        <end position="131"/>
    </location>
</feature>
<keyword evidence="2" id="KW-0805">Transcription regulation</keyword>
<dbReference type="InterPro" id="IPR036879">
    <property type="entry name" value="TF_MADSbox_sf"/>
</dbReference>
<protein>
    <recommendedName>
        <fullName evidence="7">MADS-box domain-containing protein</fullName>
    </recommendedName>
</protein>
<organism evidence="8 9">
    <name type="scientific">Calicophoron daubneyi</name>
    <name type="common">Rumen fluke</name>
    <name type="synonym">Paramphistomum daubneyi</name>
    <dbReference type="NCBI Taxonomy" id="300641"/>
    <lineage>
        <taxon>Eukaryota</taxon>
        <taxon>Metazoa</taxon>
        <taxon>Spiralia</taxon>
        <taxon>Lophotrochozoa</taxon>
        <taxon>Platyhelminthes</taxon>
        <taxon>Trematoda</taxon>
        <taxon>Digenea</taxon>
        <taxon>Plagiorchiida</taxon>
        <taxon>Pronocephalata</taxon>
        <taxon>Paramphistomoidea</taxon>
        <taxon>Paramphistomidae</taxon>
        <taxon>Calicophoron</taxon>
    </lineage>
</organism>
<reference evidence="8" key="1">
    <citation type="submission" date="2024-06" db="EMBL/GenBank/DDBJ databases">
        <authorList>
            <person name="Liu X."/>
            <person name="Lenzi L."/>
            <person name="Haldenby T S."/>
            <person name="Uol C."/>
        </authorList>
    </citation>
    <scope>NUCLEOTIDE SEQUENCE</scope>
</reference>
<dbReference type="SUPFAM" id="SSF55455">
    <property type="entry name" value="SRF-like"/>
    <property type="match status" value="1"/>
</dbReference>
<accession>A0AAV2TZE7</accession>
<dbReference type="GO" id="GO:0000978">
    <property type="term" value="F:RNA polymerase II cis-regulatory region sequence-specific DNA binding"/>
    <property type="evidence" value="ECO:0007669"/>
    <property type="project" value="TreeGrafter"/>
</dbReference>
<keyword evidence="5" id="KW-0539">Nucleus</keyword>
<gene>
    <name evidence="8" type="ORF">CDAUBV1_LOCUS17508</name>
</gene>
<dbReference type="PRINTS" id="PR00404">
    <property type="entry name" value="MADSDOMAIN"/>
</dbReference>
<keyword evidence="4" id="KW-0804">Transcription</keyword>
<evidence type="ECO:0000256" key="3">
    <source>
        <dbReference type="ARBA" id="ARBA00023125"/>
    </source>
</evidence>
<feature type="region of interest" description="Disordered" evidence="6">
    <location>
        <begin position="77"/>
        <end position="99"/>
    </location>
</feature>
<keyword evidence="3" id="KW-0238">DNA-binding</keyword>
<evidence type="ECO:0000256" key="6">
    <source>
        <dbReference type="SAM" id="MobiDB-lite"/>
    </source>
</evidence>
<evidence type="ECO:0000313" key="8">
    <source>
        <dbReference type="EMBL" id="CAL5142257.1"/>
    </source>
</evidence>
<proteinExistence type="predicted"/>
<dbReference type="AlphaFoldDB" id="A0AAV2TZE7"/>
<dbReference type="PROSITE" id="PS50066">
    <property type="entry name" value="MADS_BOX_2"/>
    <property type="match status" value="1"/>
</dbReference>
<evidence type="ECO:0000256" key="5">
    <source>
        <dbReference type="ARBA" id="ARBA00023242"/>
    </source>
</evidence>
<dbReference type="GO" id="GO:0005634">
    <property type="term" value="C:nucleus"/>
    <property type="evidence" value="ECO:0007669"/>
    <property type="project" value="UniProtKB-SubCell"/>
</dbReference>